<evidence type="ECO:0000313" key="3">
    <source>
        <dbReference type="EMBL" id="KAK6956069.1"/>
    </source>
</evidence>
<dbReference type="EMBL" id="JBANMG010000002">
    <property type="protein sequence ID" value="KAK6956069.1"/>
    <property type="molecule type" value="Genomic_DNA"/>
</dbReference>
<dbReference type="SUPFAM" id="SSF52499">
    <property type="entry name" value="Isochorismatase-like hydrolases"/>
    <property type="match status" value="1"/>
</dbReference>
<keyword evidence="4" id="KW-1185">Reference proteome</keyword>
<accession>A0AAX6MTX1</accession>
<name>A0AAX6MTX1_9PEZI</name>
<sequence length="185" mass="20665">MASGQHSTDDNINFGKNYVVLNLDLMTVLIDVVKDTEEGRAFISGRARWNDAVHKMSSRPPVIFIALFFNPGEPELAQDAPSGKLIRDFGSFAAGSSAVQIAPCFKVDCEDIVLQKTRWYAGAGNSLGQNLKARDIDTVIIRLRYNVLELPLEQHQEYSQVMLRSLLPKMNLRVISIDEALKEVE</sequence>
<evidence type="ECO:0000313" key="4">
    <source>
        <dbReference type="Proteomes" id="UP001369815"/>
    </source>
</evidence>
<evidence type="ECO:0000256" key="1">
    <source>
        <dbReference type="ARBA" id="ARBA00006336"/>
    </source>
</evidence>
<comment type="caution">
    <text evidence="3">The sequence shown here is derived from an EMBL/GenBank/DDBJ whole genome shotgun (WGS) entry which is preliminary data.</text>
</comment>
<dbReference type="InterPro" id="IPR036380">
    <property type="entry name" value="Isochorismatase-like_sf"/>
</dbReference>
<dbReference type="AlphaFoldDB" id="A0AAX6MTX1"/>
<dbReference type="Proteomes" id="UP001369815">
    <property type="component" value="Unassembled WGS sequence"/>
</dbReference>
<proteinExistence type="inferred from homology"/>
<protein>
    <recommendedName>
        <fullName evidence="2">Isochorismatase-like domain-containing protein</fullName>
    </recommendedName>
</protein>
<dbReference type="Gene3D" id="3.40.50.850">
    <property type="entry name" value="Isochorismatase-like"/>
    <property type="match status" value="1"/>
</dbReference>
<dbReference type="InterPro" id="IPR000868">
    <property type="entry name" value="Isochorismatase-like_dom"/>
</dbReference>
<evidence type="ECO:0000259" key="2">
    <source>
        <dbReference type="Pfam" id="PF00857"/>
    </source>
</evidence>
<dbReference type="Pfam" id="PF00857">
    <property type="entry name" value="Isochorismatase"/>
    <property type="match status" value="1"/>
</dbReference>
<comment type="similarity">
    <text evidence="1">Belongs to the isochorismatase family.</text>
</comment>
<reference evidence="3 4" key="1">
    <citation type="journal article" date="2024" name="Front Chem Biol">
        <title>Unveiling the potential of Daldinia eschscholtzii MFLUCC 19-0629 through bioactivity and bioinformatics studies for enhanced sustainable agriculture production.</title>
        <authorList>
            <person name="Brooks S."/>
            <person name="Weaver J.A."/>
            <person name="Klomchit A."/>
            <person name="Alharthi S.A."/>
            <person name="Onlamun T."/>
            <person name="Nurani R."/>
            <person name="Vong T.K."/>
            <person name="Alberti F."/>
            <person name="Greco C."/>
        </authorList>
    </citation>
    <scope>NUCLEOTIDE SEQUENCE [LARGE SCALE GENOMIC DNA]</scope>
    <source>
        <strain evidence="3">MFLUCC 19-0629</strain>
    </source>
</reference>
<organism evidence="3 4">
    <name type="scientific">Daldinia eschscholtzii</name>
    <dbReference type="NCBI Taxonomy" id="292717"/>
    <lineage>
        <taxon>Eukaryota</taxon>
        <taxon>Fungi</taxon>
        <taxon>Dikarya</taxon>
        <taxon>Ascomycota</taxon>
        <taxon>Pezizomycotina</taxon>
        <taxon>Sordariomycetes</taxon>
        <taxon>Xylariomycetidae</taxon>
        <taxon>Xylariales</taxon>
        <taxon>Hypoxylaceae</taxon>
        <taxon>Daldinia</taxon>
    </lineage>
</organism>
<gene>
    <name evidence="3" type="ORF">Daesc_001339</name>
</gene>
<feature type="domain" description="Isochorismatase-like" evidence="2">
    <location>
        <begin position="20"/>
        <end position="141"/>
    </location>
</feature>